<evidence type="ECO:0000313" key="2">
    <source>
        <dbReference type="EMBL" id="RHY12375.1"/>
    </source>
</evidence>
<dbReference type="Gene3D" id="3.30.450.40">
    <property type="match status" value="1"/>
</dbReference>
<name>A0A397B1I7_APHAT</name>
<dbReference type="AlphaFoldDB" id="A0A397B1I7"/>
<feature type="compositionally biased region" description="Low complexity" evidence="1">
    <location>
        <begin position="431"/>
        <end position="449"/>
    </location>
</feature>
<dbReference type="PANTHER" id="PTHR43102">
    <property type="entry name" value="SLR1143 PROTEIN"/>
    <property type="match status" value="1"/>
</dbReference>
<dbReference type="SUPFAM" id="SSF57903">
    <property type="entry name" value="FYVE/PHD zinc finger"/>
    <property type="match status" value="1"/>
</dbReference>
<feature type="region of interest" description="Disordered" evidence="1">
    <location>
        <begin position="467"/>
        <end position="533"/>
    </location>
</feature>
<dbReference type="InterPro" id="IPR029016">
    <property type="entry name" value="GAF-like_dom_sf"/>
</dbReference>
<reference evidence="2 3" key="1">
    <citation type="submission" date="2018-08" db="EMBL/GenBank/DDBJ databases">
        <title>Aphanomyces genome sequencing and annotation.</title>
        <authorList>
            <person name="Minardi D."/>
            <person name="Oidtmann B."/>
            <person name="Van Der Giezen M."/>
            <person name="Studholme D.J."/>
        </authorList>
    </citation>
    <scope>NUCLEOTIDE SEQUENCE [LARGE SCALE GENOMIC DNA]</scope>
    <source>
        <strain evidence="2 3">Kv</strain>
    </source>
</reference>
<feature type="region of interest" description="Disordered" evidence="1">
    <location>
        <begin position="423"/>
        <end position="449"/>
    </location>
</feature>
<evidence type="ECO:0008006" key="4">
    <source>
        <dbReference type="Google" id="ProtNLM"/>
    </source>
</evidence>
<organism evidence="2 3">
    <name type="scientific">Aphanomyces astaci</name>
    <name type="common">Crayfish plague agent</name>
    <dbReference type="NCBI Taxonomy" id="112090"/>
    <lineage>
        <taxon>Eukaryota</taxon>
        <taxon>Sar</taxon>
        <taxon>Stramenopiles</taxon>
        <taxon>Oomycota</taxon>
        <taxon>Saprolegniomycetes</taxon>
        <taxon>Saprolegniales</taxon>
        <taxon>Verrucalvaceae</taxon>
        <taxon>Aphanomyces</taxon>
    </lineage>
</organism>
<sequence length="701" mass="76103">MFPRVLDPRFLGTQPSAAGKHNADDAKALVPPLQQQARAPRRTDSVSSTASVASWPSVFDEDTNGLTDHDLLQRGYDVAAYVMEQCRVLPANTVDAQSKVLTIVNTFIVPGTMNEVLDVYSRDQQLGFQAFLLRVFQDSLTEAMCVRRVTQPLRRPSSREGDDCSSNNYEYYTASNHSSGSGSSGSNSTTTSTIHDFTGCTTSIKSVKLNEKRLFRTSTHDLHLLDFVQKLSDTTFVRVFKSLDAPRPHHKHDSRVTNVLFGFHMDEVHSGGVKVTFYGQHVGKKNSFAYAMLHQLSGSVGLLATAVWRRRLVRLCVARPTPSAATTCHLCSHNLSRRTQTQCRLCDHTVCTHCSQVERAESARCIEVDLRVCNVCLVQCQANLVLTNKAPDAKHPQYLTTDDDEEGGCLPRISEVLGTGQVRHRGHSTAKAHAPPTAAAPLSSSSQPIASKGRVLSGVLGYSTPRGATGHYVAQPGGPSTGPHYDDLDRPMSSTHGTSSSASRPAPRRVLSAHASSTSGDAIPRQRGASGAAITRPALDTIRMSVQAETLRQNAVSNTELTKRLDKLCESLAGALDCHHGYVSLLYKGGFVVKATSGMAQTIRIARTDPLSVATLLKGGAAPLVVPDATVDPRFNTSVRVTGRECVRYYVGLMLVTSDGIELGTVSVSDGLPRARFDATHRRLLHWFASTIVDEIEQCCR</sequence>
<comment type="caution">
    <text evidence="2">The sequence shown here is derived from an EMBL/GenBank/DDBJ whole genome shotgun (WGS) entry which is preliminary data.</text>
</comment>
<dbReference type="SUPFAM" id="SSF55781">
    <property type="entry name" value="GAF domain-like"/>
    <property type="match status" value="1"/>
</dbReference>
<protein>
    <recommendedName>
        <fullName evidence="4">FYVE-type domain-containing protein</fullName>
    </recommendedName>
</protein>
<accession>A0A397B1I7</accession>
<dbReference type="InterPro" id="IPR011011">
    <property type="entry name" value="Znf_FYVE_PHD"/>
</dbReference>
<evidence type="ECO:0000313" key="3">
    <source>
        <dbReference type="Proteomes" id="UP000265427"/>
    </source>
</evidence>
<gene>
    <name evidence="2" type="ORF">DYB36_002233</name>
</gene>
<dbReference type="Proteomes" id="UP000265427">
    <property type="component" value="Unassembled WGS sequence"/>
</dbReference>
<feature type="compositionally biased region" description="Low complexity" evidence="1">
    <location>
        <begin position="493"/>
        <end position="509"/>
    </location>
</feature>
<proteinExistence type="predicted"/>
<evidence type="ECO:0000256" key="1">
    <source>
        <dbReference type="SAM" id="MobiDB-lite"/>
    </source>
</evidence>
<dbReference type="VEuPathDB" id="FungiDB:H257_03766"/>
<dbReference type="PANTHER" id="PTHR43102:SF2">
    <property type="entry name" value="GAF DOMAIN-CONTAINING PROTEIN"/>
    <property type="match status" value="1"/>
</dbReference>
<dbReference type="EMBL" id="QUSZ01004859">
    <property type="protein sequence ID" value="RHY12375.1"/>
    <property type="molecule type" value="Genomic_DNA"/>
</dbReference>